<dbReference type="Gene3D" id="1.10.260.50">
    <property type="match status" value="1"/>
</dbReference>
<keyword evidence="8" id="KW-0408">Iron</keyword>
<evidence type="ECO:0000259" key="12">
    <source>
        <dbReference type="Pfam" id="PF00266"/>
    </source>
</evidence>
<evidence type="ECO:0000256" key="11">
    <source>
        <dbReference type="RuleBase" id="RU004504"/>
    </source>
</evidence>
<keyword evidence="7" id="KW-0663">Pyridoxal phosphate</keyword>
<comment type="cofactor">
    <cofactor evidence="1 11">
        <name>pyridoxal 5'-phosphate</name>
        <dbReference type="ChEBI" id="CHEBI:597326"/>
    </cofactor>
</comment>
<name>A0A1D9FYK7_MOOP1</name>
<dbReference type="Proteomes" id="UP000176944">
    <property type="component" value="Chromosome"/>
</dbReference>
<dbReference type="InterPro" id="IPR016454">
    <property type="entry name" value="Cysteine_dSase"/>
</dbReference>
<dbReference type="InterPro" id="IPR020578">
    <property type="entry name" value="Aminotrans_V_PyrdxlP_BS"/>
</dbReference>
<dbReference type="Gene3D" id="3.90.1150.10">
    <property type="entry name" value="Aspartate Aminotransferase, domain 1"/>
    <property type="match status" value="1"/>
</dbReference>
<dbReference type="PIRSF" id="PIRSF005572">
    <property type="entry name" value="NifS"/>
    <property type="match status" value="1"/>
</dbReference>
<evidence type="ECO:0000256" key="2">
    <source>
        <dbReference type="ARBA" id="ARBA00006490"/>
    </source>
</evidence>
<dbReference type="Gene3D" id="3.40.640.10">
    <property type="entry name" value="Type I PLP-dependent aspartate aminotransferase-like (Major domain)"/>
    <property type="match status" value="1"/>
</dbReference>
<dbReference type="PROSITE" id="PS00595">
    <property type="entry name" value="AA_TRANSFER_CLASS_5"/>
    <property type="match status" value="1"/>
</dbReference>
<dbReference type="SUPFAM" id="SSF53383">
    <property type="entry name" value="PLP-dependent transferases"/>
    <property type="match status" value="1"/>
</dbReference>
<evidence type="ECO:0000256" key="7">
    <source>
        <dbReference type="ARBA" id="ARBA00022898"/>
    </source>
</evidence>
<evidence type="ECO:0000256" key="5">
    <source>
        <dbReference type="ARBA" id="ARBA00022679"/>
    </source>
</evidence>
<evidence type="ECO:0000256" key="8">
    <source>
        <dbReference type="ARBA" id="ARBA00023004"/>
    </source>
</evidence>
<sequence length="390" mass="41872">MQIYLDYSANTPPRPEVITTMQDILTQQWGNPSSLHQWGQRAAIVLERARIQVARLINAPAESVTFTSGGTEADNLAVIGVAQGYKKPQHIIISSVEHSAISQPVAWLEQWGWQVTRLPVDSLGRVNPNDLKAALQANTVLVSVIYGQSEVGTLQPIDQLGQIAREQGVLFHTDAVQVAGRLSIDVQRLPVDLLSISSHKIYGPMGAGALYIHPGVELVPLISGGGQESRLRSGTQAVPGIAGFGMAAELAAAQMITETPRLIRLRDRMFDQLANTPNLIPTGSRDYRLPHHVSFCVTSPGGGVTGKTLVRQLNQAGIGISAGSACHSGKLSPSPILLAMGYNDPAALAGIRLTLGRDTTEADVDWTVMVLKQILERLMPQPALCDILPH</sequence>
<evidence type="ECO:0000256" key="6">
    <source>
        <dbReference type="ARBA" id="ARBA00022723"/>
    </source>
</evidence>
<dbReference type="GO" id="GO:0051536">
    <property type="term" value="F:iron-sulfur cluster binding"/>
    <property type="evidence" value="ECO:0007669"/>
    <property type="project" value="UniProtKB-KW"/>
</dbReference>
<comment type="similarity">
    <text evidence="2">Belongs to the class-V pyridoxal-phosphate-dependent aminotransferase family. NifS/IscS subfamily.</text>
</comment>
<dbReference type="GO" id="GO:0046872">
    <property type="term" value="F:metal ion binding"/>
    <property type="evidence" value="ECO:0007669"/>
    <property type="project" value="UniProtKB-KW"/>
</dbReference>
<evidence type="ECO:0000256" key="9">
    <source>
        <dbReference type="ARBA" id="ARBA00023014"/>
    </source>
</evidence>
<dbReference type="NCBIfam" id="NF002806">
    <property type="entry name" value="PRK02948.1"/>
    <property type="match status" value="1"/>
</dbReference>
<dbReference type="InterPro" id="IPR000192">
    <property type="entry name" value="Aminotrans_V_dom"/>
</dbReference>
<dbReference type="EC" id="2.8.1.7" evidence="4"/>
<gene>
    <name evidence="13" type="ORF">BJP36_11595</name>
</gene>
<dbReference type="Pfam" id="PF00266">
    <property type="entry name" value="Aminotran_5"/>
    <property type="match status" value="1"/>
</dbReference>
<dbReference type="AlphaFoldDB" id="A0A1D9FYK7"/>
<evidence type="ECO:0000256" key="4">
    <source>
        <dbReference type="ARBA" id="ARBA00012239"/>
    </source>
</evidence>
<evidence type="ECO:0000256" key="1">
    <source>
        <dbReference type="ARBA" id="ARBA00001933"/>
    </source>
</evidence>
<dbReference type="InterPro" id="IPR015424">
    <property type="entry name" value="PyrdxlP-dep_Trfase"/>
</dbReference>
<organism evidence="13 14">
    <name type="scientific">Moorena producens (strain JHB)</name>
    <dbReference type="NCBI Taxonomy" id="1454205"/>
    <lineage>
        <taxon>Bacteria</taxon>
        <taxon>Bacillati</taxon>
        <taxon>Cyanobacteriota</taxon>
        <taxon>Cyanophyceae</taxon>
        <taxon>Coleofasciculales</taxon>
        <taxon>Coleofasciculaceae</taxon>
        <taxon>Moorena</taxon>
    </lineage>
</organism>
<comment type="catalytic activity">
    <reaction evidence="10">
        <text>(sulfur carrier)-H + L-cysteine = (sulfur carrier)-SH + L-alanine</text>
        <dbReference type="Rhea" id="RHEA:43892"/>
        <dbReference type="Rhea" id="RHEA-COMP:14737"/>
        <dbReference type="Rhea" id="RHEA-COMP:14739"/>
        <dbReference type="ChEBI" id="CHEBI:29917"/>
        <dbReference type="ChEBI" id="CHEBI:35235"/>
        <dbReference type="ChEBI" id="CHEBI:57972"/>
        <dbReference type="ChEBI" id="CHEBI:64428"/>
        <dbReference type="EC" id="2.8.1.7"/>
    </reaction>
</comment>
<evidence type="ECO:0000256" key="10">
    <source>
        <dbReference type="ARBA" id="ARBA00050776"/>
    </source>
</evidence>
<dbReference type="EMBL" id="CP017708">
    <property type="protein sequence ID" value="AOY80462.1"/>
    <property type="molecule type" value="Genomic_DNA"/>
</dbReference>
<reference evidence="14" key="1">
    <citation type="submission" date="2016-10" db="EMBL/GenBank/DDBJ databases">
        <title>Comparative genomics uncovers the prolific and rare metabolic potential of the cyanobacterial genus Moorea.</title>
        <authorList>
            <person name="Leao T."/>
            <person name="Castelao G."/>
            <person name="Korobeynikov A."/>
            <person name="Monroe E.A."/>
            <person name="Podell S."/>
            <person name="Glukhov E."/>
            <person name="Allen E."/>
            <person name="Gerwick W.H."/>
            <person name="Gerwick L."/>
        </authorList>
    </citation>
    <scope>NUCLEOTIDE SEQUENCE [LARGE SCALE GENOMIC DNA]</scope>
    <source>
        <strain evidence="14">JHB</strain>
    </source>
</reference>
<evidence type="ECO:0000313" key="14">
    <source>
        <dbReference type="Proteomes" id="UP000176944"/>
    </source>
</evidence>
<protein>
    <recommendedName>
        <fullName evidence="4">cysteine desulfurase</fullName>
        <ecNumber evidence="4">2.8.1.7</ecNumber>
    </recommendedName>
</protein>
<evidence type="ECO:0000313" key="13">
    <source>
        <dbReference type="EMBL" id="AOY80462.1"/>
    </source>
</evidence>
<dbReference type="GO" id="GO:0031071">
    <property type="term" value="F:cysteine desulfurase activity"/>
    <property type="evidence" value="ECO:0007669"/>
    <property type="project" value="UniProtKB-EC"/>
</dbReference>
<dbReference type="InterPro" id="IPR015422">
    <property type="entry name" value="PyrdxlP-dep_Trfase_small"/>
</dbReference>
<proteinExistence type="inferred from homology"/>
<dbReference type="PANTHER" id="PTHR11601">
    <property type="entry name" value="CYSTEINE DESULFURYLASE FAMILY MEMBER"/>
    <property type="match status" value="1"/>
</dbReference>
<keyword evidence="5" id="KW-0808">Transferase</keyword>
<keyword evidence="9" id="KW-0411">Iron-sulfur</keyword>
<keyword evidence="6" id="KW-0479">Metal-binding</keyword>
<comment type="subunit">
    <text evidence="3">Homodimer.</text>
</comment>
<dbReference type="InterPro" id="IPR015421">
    <property type="entry name" value="PyrdxlP-dep_Trfase_major"/>
</dbReference>
<evidence type="ECO:0000256" key="3">
    <source>
        <dbReference type="ARBA" id="ARBA00011738"/>
    </source>
</evidence>
<dbReference type="PANTHER" id="PTHR11601:SF34">
    <property type="entry name" value="CYSTEINE DESULFURASE"/>
    <property type="match status" value="1"/>
</dbReference>
<dbReference type="FunFam" id="3.40.640.10:FF:000084">
    <property type="entry name" value="IscS-like cysteine desulfurase"/>
    <property type="match status" value="1"/>
</dbReference>
<feature type="domain" description="Aminotransferase class V" evidence="12">
    <location>
        <begin position="3"/>
        <end position="365"/>
    </location>
</feature>
<accession>A0A1D9FYK7</accession>